<dbReference type="PANTHER" id="PTHR11039">
    <property type="entry name" value="NEBULIN"/>
    <property type="match status" value="1"/>
</dbReference>
<protein>
    <recommendedName>
        <fullName evidence="5">Nebulin</fullName>
    </recommendedName>
</protein>
<dbReference type="SMART" id="SM00227">
    <property type="entry name" value="NEBU"/>
    <property type="match status" value="12"/>
</dbReference>
<organism evidence="3 4">
    <name type="scientific">Eptatretus burgeri</name>
    <name type="common">Inshore hagfish</name>
    <dbReference type="NCBI Taxonomy" id="7764"/>
    <lineage>
        <taxon>Eukaryota</taxon>
        <taxon>Metazoa</taxon>
        <taxon>Chordata</taxon>
        <taxon>Craniata</taxon>
        <taxon>Vertebrata</taxon>
        <taxon>Cyclostomata</taxon>
        <taxon>Myxini</taxon>
        <taxon>Myxiniformes</taxon>
        <taxon>Myxinidae</taxon>
        <taxon>Eptatretinae</taxon>
        <taxon>Eptatretus</taxon>
    </lineage>
</organism>
<evidence type="ECO:0008006" key="5">
    <source>
        <dbReference type="Google" id="ProtNLM"/>
    </source>
</evidence>
<dbReference type="Pfam" id="PF00880">
    <property type="entry name" value="Nebulin"/>
    <property type="match status" value="6"/>
</dbReference>
<dbReference type="GO" id="GO:0071691">
    <property type="term" value="P:cardiac muscle thin filament assembly"/>
    <property type="evidence" value="ECO:0007669"/>
    <property type="project" value="TreeGrafter"/>
</dbReference>
<dbReference type="GO" id="GO:0030018">
    <property type="term" value="C:Z disc"/>
    <property type="evidence" value="ECO:0007669"/>
    <property type="project" value="InterPro"/>
</dbReference>
<evidence type="ECO:0000256" key="1">
    <source>
        <dbReference type="ARBA" id="ARBA00022737"/>
    </source>
</evidence>
<keyword evidence="2" id="KW-0009">Actin-binding</keyword>
<accession>A0A8C4QSX9</accession>
<dbReference type="PRINTS" id="PR00510">
    <property type="entry name" value="NEBULIN"/>
</dbReference>
<reference evidence="3" key="1">
    <citation type="submission" date="2025-08" db="UniProtKB">
        <authorList>
            <consortium name="Ensembl"/>
        </authorList>
    </citation>
    <scope>IDENTIFICATION</scope>
</reference>
<evidence type="ECO:0000256" key="2">
    <source>
        <dbReference type="ARBA" id="ARBA00023203"/>
    </source>
</evidence>
<dbReference type="InterPro" id="IPR055297">
    <property type="entry name" value="NEBU/NEBL"/>
</dbReference>
<dbReference type="OMA" id="MHAGRLM"/>
<dbReference type="GeneTree" id="ENSGT00940000154533"/>
<name>A0A8C4QSX9_EPTBU</name>
<proteinExistence type="predicted"/>
<keyword evidence="4" id="KW-1185">Reference proteome</keyword>
<dbReference type="GO" id="GO:0051015">
    <property type="term" value="F:actin filament binding"/>
    <property type="evidence" value="ECO:0007669"/>
    <property type="project" value="InterPro"/>
</dbReference>
<evidence type="ECO:0000313" key="3">
    <source>
        <dbReference type="Ensembl" id="ENSEBUP00000019280.1"/>
    </source>
</evidence>
<dbReference type="AlphaFoldDB" id="A0A8C4QSX9"/>
<keyword evidence="1" id="KW-0677">Repeat</keyword>
<reference evidence="3" key="2">
    <citation type="submission" date="2025-09" db="UniProtKB">
        <authorList>
            <consortium name="Ensembl"/>
        </authorList>
    </citation>
    <scope>IDENTIFICATION</scope>
</reference>
<evidence type="ECO:0000313" key="4">
    <source>
        <dbReference type="Proteomes" id="UP000694388"/>
    </source>
</evidence>
<dbReference type="Proteomes" id="UP000694388">
    <property type="component" value="Unplaced"/>
</dbReference>
<dbReference type="PROSITE" id="PS51216">
    <property type="entry name" value="NEBULIN"/>
    <property type="match status" value="9"/>
</dbReference>
<dbReference type="Ensembl" id="ENSEBUT00000019856.1">
    <property type="protein sequence ID" value="ENSEBUP00000019280.1"/>
    <property type="gene ID" value="ENSEBUG00000011998.1"/>
</dbReference>
<dbReference type="PANTHER" id="PTHR11039:SF64">
    <property type="entry name" value="NEBULIN-RELATED-ANCHORING PROTEIN-LIKE"/>
    <property type="match status" value="1"/>
</dbReference>
<dbReference type="InterPro" id="IPR000900">
    <property type="entry name" value="Nebulin_repeat"/>
</dbReference>
<dbReference type="InterPro" id="IPR013998">
    <property type="entry name" value="Nebulin-like"/>
</dbReference>
<sequence length="435" mass="49858">MMLILHSFHFQNKYKKAHEKEKGHHIGAQSLQDDPKLVHSMKVAKMQSDREYKKAHEKSKTKYHMPLDMINVTQAKKAQDIASDLSYKKPIHQYTMPPDAISFTRAKRANELQSDYAYKADFTDVIQGKGWMPLGSVGNETIKRVSDLSSEHKYRQSPNTIKFTSVADTPDILMAKANALHASDIMYKLSAEEGKHKYSLPVDCPAFIQSRVNAINLSDTYYKLNWEDEKAKGCDVRVDAIPFRVAKASRDIASDYKYKQAYEKERGHHVGAQSLEDDPKLVHSMKVAKIQSDREYKKDFQKSKTIYHVSMDMMDVIQARKAQDIASDLEYKKKIHQYTMLPDAVSVELAKNRNLLQSDNLYKADLEWLRGTGWVPIGSLENEKCKKAMKILSEKNYRQPVNKFTFTAVPDSLEMVQAKKNAEQINDVSQMSALH</sequence>